<organism evidence="12 13">
    <name type="scientific">Malassezia obtusa</name>
    <dbReference type="NCBI Taxonomy" id="76774"/>
    <lineage>
        <taxon>Eukaryota</taxon>
        <taxon>Fungi</taxon>
        <taxon>Dikarya</taxon>
        <taxon>Basidiomycota</taxon>
        <taxon>Ustilaginomycotina</taxon>
        <taxon>Malasseziomycetes</taxon>
        <taxon>Malasseziales</taxon>
        <taxon>Malasseziaceae</taxon>
        <taxon>Malassezia</taxon>
    </lineage>
</organism>
<dbReference type="Gene3D" id="3.30.70.420">
    <property type="entry name" value="Hydroxymethylglutaryl-CoA reductase, class I/II, NAD/NADP-binding domain"/>
    <property type="match status" value="1"/>
</dbReference>
<dbReference type="Gene3D" id="3.90.770.10">
    <property type="entry name" value="3-hydroxy-3-methylglutaryl-coenzyme A Reductase, Chain A, domain 2"/>
    <property type="match status" value="1"/>
</dbReference>
<feature type="transmembrane region" description="Helical" evidence="9">
    <location>
        <begin position="533"/>
        <end position="553"/>
    </location>
</feature>
<dbReference type="InterPro" id="IPR023076">
    <property type="entry name" value="HMG_CoA_Rdtase_CS"/>
</dbReference>
<feature type="transmembrane region" description="Helical" evidence="9">
    <location>
        <begin position="456"/>
        <end position="479"/>
    </location>
</feature>
<feature type="region of interest" description="Disordered" evidence="10">
    <location>
        <begin position="1190"/>
        <end position="1243"/>
    </location>
</feature>
<dbReference type="InterPro" id="IPR053958">
    <property type="entry name" value="HMGCR/SNAP/NPC1-like_SSD"/>
</dbReference>
<keyword evidence="4 9" id="KW-0256">Endoplasmic reticulum</keyword>
<keyword evidence="3 9" id="KW-0812">Transmembrane</keyword>
<evidence type="ECO:0000256" key="10">
    <source>
        <dbReference type="SAM" id="MobiDB-lite"/>
    </source>
</evidence>
<feature type="compositionally biased region" description="Pro residues" evidence="10">
    <location>
        <begin position="749"/>
        <end position="762"/>
    </location>
</feature>
<dbReference type="SUPFAM" id="SSF56542">
    <property type="entry name" value="Substrate-binding domain of HMG-CoA reductase"/>
    <property type="match status" value="1"/>
</dbReference>
<dbReference type="SUPFAM" id="SSF55035">
    <property type="entry name" value="NAD-binding domain of HMG-CoA reductase"/>
    <property type="match status" value="1"/>
</dbReference>
<evidence type="ECO:0000256" key="2">
    <source>
        <dbReference type="ARBA" id="ARBA00007661"/>
    </source>
</evidence>
<feature type="region of interest" description="Disordered" evidence="10">
    <location>
        <begin position="489"/>
        <end position="510"/>
    </location>
</feature>
<dbReference type="GO" id="GO:0004420">
    <property type="term" value="F:hydroxymethylglutaryl-CoA reductase (NADPH) activity"/>
    <property type="evidence" value="ECO:0007669"/>
    <property type="project" value="UniProtKB-EC"/>
</dbReference>
<evidence type="ECO:0000256" key="3">
    <source>
        <dbReference type="ARBA" id="ARBA00022692"/>
    </source>
</evidence>
<evidence type="ECO:0000259" key="11">
    <source>
        <dbReference type="PROSITE" id="PS50156"/>
    </source>
</evidence>
<evidence type="ECO:0000256" key="6">
    <source>
        <dbReference type="ARBA" id="ARBA00022989"/>
    </source>
</evidence>
<dbReference type="EMBL" id="CP119937">
    <property type="protein sequence ID" value="WFD03564.1"/>
    <property type="molecule type" value="Genomic_DNA"/>
</dbReference>
<evidence type="ECO:0000256" key="4">
    <source>
        <dbReference type="ARBA" id="ARBA00022824"/>
    </source>
</evidence>
<dbReference type="PROSITE" id="PS00318">
    <property type="entry name" value="HMG_COA_REDUCTASE_2"/>
    <property type="match status" value="1"/>
</dbReference>
<feature type="transmembrane region" description="Helical" evidence="9">
    <location>
        <begin position="308"/>
        <end position="332"/>
    </location>
</feature>
<dbReference type="GO" id="GO:0005789">
    <property type="term" value="C:endoplasmic reticulum membrane"/>
    <property type="evidence" value="ECO:0007669"/>
    <property type="project" value="UniProtKB-SubCell"/>
</dbReference>
<dbReference type="InterPro" id="IPR000731">
    <property type="entry name" value="SSD"/>
</dbReference>
<feature type="compositionally biased region" description="Low complexity" evidence="10">
    <location>
        <begin position="1194"/>
        <end position="1205"/>
    </location>
</feature>
<dbReference type="InterPro" id="IPR004554">
    <property type="entry name" value="HMG_CoA_Rdtase_eu_arc"/>
</dbReference>
<dbReference type="Proteomes" id="UP001214603">
    <property type="component" value="Chromosome 4"/>
</dbReference>
<feature type="transmembrane region" description="Helical" evidence="9">
    <location>
        <begin position="338"/>
        <end position="354"/>
    </location>
</feature>
<comment type="catalytic activity">
    <reaction evidence="9">
        <text>(R)-mevalonate + 2 NADP(+) + CoA = (3S)-3-hydroxy-3-methylglutaryl-CoA + 2 NADPH + 2 H(+)</text>
        <dbReference type="Rhea" id="RHEA:15989"/>
        <dbReference type="ChEBI" id="CHEBI:15378"/>
        <dbReference type="ChEBI" id="CHEBI:36464"/>
        <dbReference type="ChEBI" id="CHEBI:43074"/>
        <dbReference type="ChEBI" id="CHEBI:57287"/>
        <dbReference type="ChEBI" id="CHEBI:57783"/>
        <dbReference type="ChEBI" id="CHEBI:58349"/>
        <dbReference type="EC" id="1.1.1.34"/>
    </reaction>
</comment>
<dbReference type="InterPro" id="IPR023074">
    <property type="entry name" value="HMG_CoA_Rdtase_cat_sf"/>
</dbReference>
<comment type="similarity">
    <text evidence="2 9">Belongs to the HMG-CoA reductase family.</text>
</comment>
<keyword evidence="6 9" id="KW-1133">Transmembrane helix</keyword>
<dbReference type="EC" id="1.1.1.34" evidence="9"/>
<dbReference type="PROSITE" id="PS00066">
    <property type="entry name" value="HMG_COA_REDUCTASE_1"/>
    <property type="match status" value="1"/>
</dbReference>
<dbReference type="PROSITE" id="PS01192">
    <property type="entry name" value="HMG_COA_REDUCTASE_3"/>
    <property type="match status" value="1"/>
</dbReference>
<dbReference type="PANTHER" id="PTHR10572:SF24">
    <property type="entry name" value="3-HYDROXY-3-METHYLGLUTARYL-COENZYME A REDUCTASE"/>
    <property type="match status" value="1"/>
</dbReference>
<dbReference type="GO" id="GO:0006696">
    <property type="term" value="P:ergosterol biosynthetic process"/>
    <property type="evidence" value="ECO:0007669"/>
    <property type="project" value="TreeGrafter"/>
</dbReference>
<feature type="domain" description="SSD" evidence="11">
    <location>
        <begin position="279"/>
        <end position="478"/>
    </location>
</feature>
<feature type="transmembrane region" description="Helical" evidence="9">
    <location>
        <begin position="431"/>
        <end position="450"/>
    </location>
</feature>
<dbReference type="PANTHER" id="PTHR10572">
    <property type="entry name" value="3-HYDROXY-3-METHYLGLUTARYL-COENZYME A REDUCTASE"/>
    <property type="match status" value="1"/>
</dbReference>
<feature type="region of interest" description="Disordered" evidence="10">
    <location>
        <begin position="733"/>
        <end position="764"/>
    </location>
</feature>
<sequence length="1243" mass="131347">MVDARARSAREPLSRPTAMVAAVSARAARYPIEVILAAFVLATLAYFYVVHAITHSLLFSSLSDVVTLSSRRAGPASPGAVLAAARRPVYVRPAGATWRPLLELEQENAVRDIEAFFDRAQTKYLEWVVVTDGPAGSADARALRRADVLPPLARTLHAATSCAFSLVPVYDAGNDTAAEAFGCIAHGLDAHERLAIHRQLAPATLDAALGAALGALTPHSAADSATVSRWRAGGLWVQALMPSTPRADTNYFSPRWLASLVRRVFQRLWTCIQAADTIDFTVLLGAYLLMHGSFLHLYLSMRRFPSGFWLGTCVLLSGMFAFLFALVTAQALRIPVDPILLTEALPFLVITVGFEKPYVLTRAFLAQPPPAPVGEPEGGAGAVATPEQRFVRALTQRMQREQALGAFAGATPVADVAAHALRATAGGLLRAYAIEISILLVGALSGISGLREFCQLAALILVFDAVLLFTFFVAVLCVVSEVHRLRPRRAADGDADEAPSEAPAEPKHTHPHGLPWYRRVLRPIEHPLARLKLFLLLTLVSLHALNLLSTLTLHTTLERHHTARTPTLYDQAVEASSVHDVSLANPALVHFLDAYAATQPADADLGVVVSAPTVLVLVDSADVRTPPGALVGAAPAPAGASVLARFGVPAAVRQRGAALDGLLQAWSTGAADPSVGKWLTVVLVISLFLNTFLLKGIATRNPAVIEGNAVRVTAQAAARLIGAHLVEDWTKAPRAAAHDETPRASVRVEPPPPAAPAPAPHAPPRDFDTVLAVYDGGAGVASLNDEEVILLAERGVIAPYALEKKLQDFERAVLVRRALLSRQSTTKTLETSALPYANYPYEAVFGACCENVVGYMPIPVGIAGPLWVDGQLMPLPMATTEGTLVASTSRGCKALNAGGGVTTVLTQDAMTRGPAIDFPSITSAAQAKRWLDSSAGAREIKTAFDGTSRFARLTSLHSVLAGRTLYVRFATSTGDAMGMNMISKGVEAALKVMREKHFPDMELLSLSGNYCTDKKPAAINWIEGRGKSVVAEATVPGDVVRTVLKCTVADLVRLNLKKNLIGSAMAASVGGFNAHASNILTAMYLATGQDPAQNVESSNCMTIMEATNDGRDLLVSVSMPSIEVGTVGGGTVLPPQRAMLDVLGVRGANQETPGANAQRLARIIAAAVMAGELSLMSALAAGHLIQAHMKHNRSAPATPGTASPARARDAPQFLPAMTPLVATPIPNGGARGGSPVDTPADRK</sequence>
<dbReference type="PROSITE" id="PS50156">
    <property type="entry name" value="SSD"/>
    <property type="match status" value="1"/>
</dbReference>
<dbReference type="FunFam" id="3.30.70.420:FF:000001">
    <property type="entry name" value="3-hydroxy-3-methylglutaryl coenzyme A reductase"/>
    <property type="match status" value="1"/>
</dbReference>
<dbReference type="NCBIfam" id="TIGR00533">
    <property type="entry name" value="HMG_CoA_R_NADP"/>
    <property type="match status" value="1"/>
</dbReference>
<keyword evidence="8 9" id="KW-0472">Membrane</keyword>
<dbReference type="GO" id="GO:0005778">
    <property type="term" value="C:peroxisomal membrane"/>
    <property type="evidence" value="ECO:0007669"/>
    <property type="project" value="TreeGrafter"/>
</dbReference>
<dbReference type="GO" id="GO:0015936">
    <property type="term" value="P:coenzyme A metabolic process"/>
    <property type="evidence" value="ECO:0007669"/>
    <property type="project" value="InterPro"/>
</dbReference>
<dbReference type="Pfam" id="PF00368">
    <property type="entry name" value="HMG-CoA_red"/>
    <property type="match status" value="1"/>
</dbReference>
<dbReference type="InterPro" id="IPR023282">
    <property type="entry name" value="HMG_CoA_Rdtase_N"/>
</dbReference>
<evidence type="ECO:0000256" key="7">
    <source>
        <dbReference type="ARBA" id="ARBA00023002"/>
    </source>
</evidence>
<name>A0AAF0E0T6_9BASI</name>
<dbReference type="Gene3D" id="1.10.3270.10">
    <property type="entry name" value="HMGR, N-terminal domain"/>
    <property type="match status" value="1"/>
</dbReference>
<comment type="subcellular location">
    <subcellularLocation>
        <location evidence="1 9">Endoplasmic reticulum membrane</location>
        <topology evidence="1 9">Multi-pass membrane protein</topology>
    </subcellularLocation>
</comment>
<dbReference type="FunFam" id="3.90.770.10:FF:000001">
    <property type="entry name" value="3-hydroxy-3-methylglutaryl coenzyme A reductase"/>
    <property type="match status" value="1"/>
</dbReference>
<reference evidence="12" key="1">
    <citation type="submission" date="2023-03" db="EMBL/GenBank/DDBJ databases">
        <title>Mating type loci evolution in Malassezia.</title>
        <authorList>
            <person name="Coelho M.A."/>
        </authorList>
    </citation>
    <scope>NUCLEOTIDE SEQUENCE</scope>
    <source>
        <strain evidence="12">CBS 7876</strain>
    </source>
</reference>
<feature type="transmembrane region" description="Helical" evidence="9">
    <location>
        <begin position="34"/>
        <end position="53"/>
    </location>
</feature>
<dbReference type="Pfam" id="PF12349">
    <property type="entry name" value="Sterol-sensing"/>
    <property type="match status" value="1"/>
</dbReference>
<evidence type="ECO:0000313" key="12">
    <source>
        <dbReference type="EMBL" id="WFD03564.1"/>
    </source>
</evidence>
<keyword evidence="5 9" id="KW-0521">NADP</keyword>
<evidence type="ECO:0000256" key="9">
    <source>
        <dbReference type="RuleBase" id="RU361219"/>
    </source>
</evidence>
<dbReference type="InterPro" id="IPR009023">
    <property type="entry name" value="HMG_CoA_Rdtase_NAD(P)-bd_sf"/>
</dbReference>
<evidence type="ECO:0000313" key="13">
    <source>
        <dbReference type="Proteomes" id="UP001214603"/>
    </source>
</evidence>
<dbReference type="FunFam" id="1.10.3270.10:FF:000001">
    <property type="entry name" value="3-hydroxy-3-methylglutaryl coenzyme A reductase"/>
    <property type="match status" value="1"/>
</dbReference>
<feature type="compositionally biased region" description="Basic and acidic residues" evidence="10">
    <location>
        <begin position="733"/>
        <end position="742"/>
    </location>
</feature>
<dbReference type="InterPro" id="IPR009029">
    <property type="entry name" value="HMG_CoA_Rdtase_sub-bd_dom_sf"/>
</dbReference>
<accession>A0AAF0E0T6</accession>
<evidence type="ECO:0000256" key="1">
    <source>
        <dbReference type="ARBA" id="ARBA00004477"/>
    </source>
</evidence>
<keyword evidence="7 9" id="KW-0560">Oxidoreductase</keyword>
<evidence type="ECO:0000256" key="8">
    <source>
        <dbReference type="ARBA" id="ARBA00023136"/>
    </source>
</evidence>
<dbReference type="PROSITE" id="PS50065">
    <property type="entry name" value="HMG_COA_REDUCTASE_4"/>
    <property type="match status" value="1"/>
</dbReference>
<proteinExistence type="inferred from homology"/>
<dbReference type="CDD" id="cd00643">
    <property type="entry name" value="HMG-CoA_reductase_classI"/>
    <property type="match status" value="1"/>
</dbReference>
<feature type="transmembrane region" description="Helical" evidence="9">
    <location>
        <begin position="280"/>
        <end position="299"/>
    </location>
</feature>
<keyword evidence="13" id="KW-1185">Reference proteome</keyword>
<dbReference type="PRINTS" id="PR00071">
    <property type="entry name" value="HMGCOARDTASE"/>
</dbReference>
<dbReference type="GO" id="GO:0008299">
    <property type="term" value="P:isoprenoid biosynthetic process"/>
    <property type="evidence" value="ECO:0007669"/>
    <property type="project" value="InterPro"/>
</dbReference>
<evidence type="ECO:0000256" key="5">
    <source>
        <dbReference type="ARBA" id="ARBA00022857"/>
    </source>
</evidence>
<dbReference type="InterPro" id="IPR002202">
    <property type="entry name" value="HMG_CoA_Rdtase"/>
</dbReference>
<dbReference type="AlphaFoldDB" id="A0AAF0E0T6"/>
<comment type="pathway">
    <text evidence="9">Metabolic intermediate biosynthesis; (R)-mevalonate biosynthesis; (R)-mevalonate from acetyl-CoA: step 3/3.</text>
</comment>
<protein>
    <recommendedName>
        <fullName evidence="9">3-hydroxy-3-methylglutaryl coenzyme A reductase</fullName>
        <shortName evidence="9">HMG-CoA reductase</shortName>
        <ecNumber evidence="9">1.1.1.34</ecNumber>
    </recommendedName>
</protein>
<gene>
    <name evidence="12" type="primary">HMG1</name>
    <name evidence="12" type="ORF">MOBT1_002255</name>
</gene>